<dbReference type="InterPro" id="IPR003607">
    <property type="entry name" value="HD/PDEase_dom"/>
</dbReference>
<proteinExistence type="predicted"/>
<evidence type="ECO:0000256" key="1">
    <source>
        <dbReference type="SAM" id="Phobius"/>
    </source>
</evidence>
<dbReference type="SUPFAM" id="SSF103190">
    <property type="entry name" value="Sensory domain-like"/>
    <property type="match status" value="1"/>
</dbReference>
<dbReference type="SMART" id="SM00065">
    <property type="entry name" value="GAF"/>
    <property type="match status" value="1"/>
</dbReference>
<dbReference type="SUPFAM" id="SSF55781">
    <property type="entry name" value="GAF domain-like"/>
    <property type="match status" value="1"/>
</dbReference>
<evidence type="ECO:0000259" key="2">
    <source>
        <dbReference type="PROSITE" id="PS51832"/>
    </source>
</evidence>
<dbReference type="Gene3D" id="6.10.340.10">
    <property type="match status" value="1"/>
</dbReference>
<dbReference type="CDD" id="cd00077">
    <property type="entry name" value="HDc"/>
    <property type="match status" value="2"/>
</dbReference>
<organism evidence="3 4">
    <name type="scientific">Andreprevotia lacus DSM 23236</name>
    <dbReference type="NCBI Taxonomy" id="1121001"/>
    <lineage>
        <taxon>Bacteria</taxon>
        <taxon>Pseudomonadati</taxon>
        <taxon>Pseudomonadota</taxon>
        <taxon>Betaproteobacteria</taxon>
        <taxon>Neisseriales</taxon>
        <taxon>Chitinibacteraceae</taxon>
        <taxon>Andreprevotia</taxon>
    </lineage>
</organism>
<dbReference type="SUPFAM" id="SSF109604">
    <property type="entry name" value="HD-domain/PDEase-like"/>
    <property type="match status" value="2"/>
</dbReference>
<dbReference type="STRING" id="1121001.SAMN02745857_01241"/>
<keyword evidence="1" id="KW-1133">Transmembrane helix</keyword>
<evidence type="ECO:0000313" key="3">
    <source>
        <dbReference type="EMBL" id="SMC21792.1"/>
    </source>
</evidence>
<dbReference type="InterPro" id="IPR029151">
    <property type="entry name" value="Sensor-like_sf"/>
</dbReference>
<dbReference type="InterPro" id="IPR006674">
    <property type="entry name" value="HD_domain"/>
</dbReference>
<keyword evidence="1" id="KW-0812">Transmembrane</keyword>
<reference evidence="3 4" key="1">
    <citation type="submission" date="2017-04" db="EMBL/GenBank/DDBJ databases">
        <authorList>
            <person name="Afonso C.L."/>
            <person name="Miller P.J."/>
            <person name="Scott M.A."/>
            <person name="Spackman E."/>
            <person name="Goraichik I."/>
            <person name="Dimitrov K.M."/>
            <person name="Suarez D.L."/>
            <person name="Swayne D.E."/>
        </authorList>
    </citation>
    <scope>NUCLEOTIDE SEQUENCE [LARGE SCALE GENOMIC DNA]</scope>
    <source>
        <strain evidence="3 4">DSM 23236</strain>
    </source>
</reference>
<dbReference type="Pfam" id="PF13185">
    <property type="entry name" value="GAF_2"/>
    <property type="match status" value="1"/>
</dbReference>
<feature type="transmembrane region" description="Helical" evidence="1">
    <location>
        <begin position="357"/>
        <end position="375"/>
    </location>
</feature>
<dbReference type="Gene3D" id="3.30.450.40">
    <property type="match status" value="1"/>
</dbReference>
<keyword evidence="1" id="KW-0472">Membrane</keyword>
<dbReference type="AlphaFoldDB" id="A0A1W1XD57"/>
<dbReference type="SMART" id="SM00471">
    <property type="entry name" value="HDc"/>
    <property type="match status" value="1"/>
</dbReference>
<dbReference type="Pfam" id="PF01966">
    <property type="entry name" value="HD"/>
    <property type="match status" value="1"/>
</dbReference>
<dbReference type="OrthoDB" id="9774747at2"/>
<dbReference type="Gene3D" id="3.30.450.20">
    <property type="entry name" value="PAS domain"/>
    <property type="match status" value="2"/>
</dbReference>
<evidence type="ECO:0000313" key="4">
    <source>
        <dbReference type="Proteomes" id="UP000192761"/>
    </source>
</evidence>
<dbReference type="GO" id="GO:0008081">
    <property type="term" value="F:phosphoric diester hydrolase activity"/>
    <property type="evidence" value="ECO:0007669"/>
    <property type="project" value="UniProtKB-ARBA"/>
</dbReference>
<dbReference type="Pfam" id="PF13487">
    <property type="entry name" value="HD_5"/>
    <property type="match status" value="1"/>
</dbReference>
<dbReference type="PANTHER" id="PTHR43155:SF2">
    <property type="entry name" value="CYCLIC DI-GMP PHOSPHODIESTERASE PA4108"/>
    <property type="match status" value="1"/>
</dbReference>
<dbReference type="Gene3D" id="1.10.3210.10">
    <property type="entry name" value="Hypothetical protein af1432"/>
    <property type="match status" value="2"/>
</dbReference>
<dbReference type="InterPro" id="IPR029016">
    <property type="entry name" value="GAF-like_dom_sf"/>
</dbReference>
<dbReference type="InterPro" id="IPR003018">
    <property type="entry name" value="GAF"/>
</dbReference>
<keyword evidence="4" id="KW-1185">Reference proteome</keyword>
<accession>A0A1W1XD57</accession>
<dbReference type="PROSITE" id="PS51832">
    <property type="entry name" value="HD_GYP"/>
    <property type="match status" value="1"/>
</dbReference>
<dbReference type="EMBL" id="FWXD01000006">
    <property type="protein sequence ID" value="SMC21792.1"/>
    <property type="molecule type" value="Genomic_DNA"/>
</dbReference>
<name>A0A1W1XD57_9NEIS</name>
<feature type="domain" description="HD-GYP" evidence="2">
    <location>
        <begin position="756"/>
        <end position="965"/>
    </location>
</feature>
<sequence>MMGLPHTLQRNFPLRVHIATLFTLLILLTGLGIGWFVYQQSQETALTQAQADFERTAREMTVSLERLYRPTGALVNLLARQPLMHAHDLGERLENLDTLREMLNANPQSLSLYVGWDDGSFFQLRTLDDDRLRKALAAPAKATYLMQSIDVGNGTLPVDRRYIYYDANLTMLRDDERPDYQYDPRQRPWYKQAVAQDGLVRTDPFATFTTGELGLAFAHRNRDASAVAAATLTLTRLSSALAAGKPTVSAQLLLFDDQRRVLAYPEQEKLLMADASKDTGWRPALLEDLHVPLLQVLLPAGKPVMADRRSRIDASGHEWLTAIVPVGSASGSSTWLLLAAPTAELYADARTVRNKTLLATVAVVLLSLPLVWMLSAHIAGQLRKLTHEAQRIHRFEFEGELSTESRVKEVAELTDAIGKLKRTIRRFLDISLSLSAETRFEQLLDRVLAEMLGAAGAEGGAIYLLDDTGSKLTPAAMRWQNEAVGVDRLGDIPLSDTTEPLVQAVKDRRTEILLLTSPRPASLQFIDAHFGSARVQMIAPPLTNRAGELVGVLCLFLPNEREAVSPERIAFIEALSGTAAIAIESQRLLQGQKALLNCFITLIAGAIDAKSPYTGGHCQRVPELTKALAEAAHEASDGPFKDYRLSEEDREVLHIACWLHDCGKVTTPEYVVDKATKLETLYDRIHEIRTRFEVLKRDAEIAYWQGVAGGGDTITLAAERDALLQTLNDEFAFVAECNTGGEYLAPDKLQRLRQIAQRQWQRTLDDNLGLSWAEKRRKQVGEVTLPVWESLLADKPEHILPRNPGEIMAEDNRWGFKLRTPEHKFNRGELHNLSISRGTLTDEERYIINDHIVQTIIMLDSLPLPKHLLRVPEIAGGHHERMDGNGYPKRLSRDEMSVEARMMAIADIFEALTAIDRPYKVGKTLSEALTIMARMQQEQHIDPELFALFLHSGVYLTYAKRYLLPEQIDAVNIADYLPAGA</sequence>
<protein>
    <submittedName>
        <fullName evidence="3">HD domain-containing protein</fullName>
    </submittedName>
</protein>
<feature type="transmembrane region" description="Helical" evidence="1">
    <location>
        <begin position="12"/>
        <end position="38"/>
    </location>
</feature>
<dbReference type="Proteomes" id="UP000192761">
    <property type="component" value="Unassembled WGS sequence"/>
</dbReference>
<gene>
    <name evidence="3" type="ORF">SAMN02745857_01241</name>
</gene>
<dbReference type="PANTHER" id="PTHR43155">
    <property type="entry name" value="CYCLIC DI-GMP PHOSPHODIESTERASE PA4108-RELATED"/>
    <property type="match status" value="1"/>
</dbReference>
<dbReference type="InterPro" id="IPR037522">
    <property type="entry name" value="HD_GYP_dom"/>
</dbReference>
<dbReference type="RefSeq" id="WP_084089912.1">
    <property type="nucleotide sequence ID" value="NZ_FWXD01000006.1"/>
</dbReference>